<gene>
    <name evidence="7" type="ORF">EV201_2324</name>
</gene>
<evidence type="ECO:0000256" key="1">
    <source>
        <dbReference type="ARBA" id="ARBA00022670"/>
    </source>
</evidence>
<evidence type="ECO:0000256" key="6">
    <source>
        <dbReference type="SAM" id="SignalP"/>
    </source>
</evidence>
<dbReference type="InterPro" id="IPR038765">
    <property type="entry name" value="Papain-like_cys_pep_sf"/>
</dbReference>
<dbReference type="PROSITE" id="PS00139">
    <property type="entry name" value="THIOL_PROTEASE_CYS"/>
    <property type="match status" value="1"/>
</dbReference>
<dbReference type="EMBL" id="SHKN01000002">
    <property type="protein sequence ID" value="RZT93172.1"/>
    <property type="molecule type" value="Genomic_DNA"/>
</dbReference>
<dbReference type="CDD" id="cd00585">
    <property type="entry name" value="Peptidase_C1B"/>
    <property type="match status" value="1"/>
</dbReference>
<dbReference type="InterPro" id="IPR000169">
    <property type="entry name" value="Pept_cys_AS"/>
</dbReference>
<feature type="active site" evidence="5">
    <location>
        <position position="386"/>
    </location>
</feature>
<dbReference type="AlphaFoldDB" id="A0A4Q7VDU3"/>
<dbReference type="PIRSF" id="PIRSF005700">
    <property type="entry name" value="PepC"/>
    <property type="match status" value="1"/>
</dbReference>
<dbReference type="GO" id="GO:0006508">
    <property type="term" value="P:proteolysis"/>
    <property type="evidence" value="ECO:0007669"/>
    <property type="project" value="UniProtKB-KW"/>
</dbReference>
<name>A0A4Q7VDU3_9BACT</name>
<feature type="chain" id="PRO_5020717982" description="Aminopeptidase" evidence="6">
    <location>
        <begin position="22"/>
        <end position="463"/>
    </location>
</feature>
<dbReference type="Proteomes" id="UP000293562">
    <property type="component" value="Unassembled WGS sequence"/>
</dbReference>
<evidence type="ECO:0000256" key="3">
    <source>
        <dbReference type="ARBA" id="ARBA00022807"/>
    </source>
</evidence>
<dbReference type="PANTHER" id="PTHR10363:SF2">
    <property type="entry name" value="BLEOMYCIN HYDROLASE"/>
    <property type="match status" value="1"/>
</dbReference>
<organism evidence="7 8">
    <name type="scientific">Ancylomarina subtilis</name>
    <dbReference type="NCBI Taxonomy" id="1639035"/>
    <lineage>
        <taxon>Bacteria</taxon>
        <taxon>Pseudomonadati</taxon>
        <taxon>Bacteroidota</taxon>
        <taxon>Bacteroidia</taxon>
        <taxon>Marinilabiliales</taxon>
        <taxon>Marinifilaceae</taxon>
        <taxon>Ancylomarina</taxon>
    </lineage>
</organism>
<dbReference type="Pfam" id="PF03051">
    <property type="entry name" value="Peptidase_C1_2"/>
    <property type="match status" value="1"/>
</dbReference>
<feature type="active site" evidence="5">
    <location>
        <position position="93"/>
    </location>
</feature>
<comment type="similarity">
    <text evidence="4">Belongs to the peptidase C1 family.</text>
</comment>
<evidence type="ECO:0000256" key="5">
    <source>
        <dbReference type="PIRSR" id="PIRSR005700-1"/>
    </source>
</evidence>
<dbReference type="GO" id="GO:0043418">
    <property type="term" value="P:homocysteine catabolic process"/>
    <property type="evidence" value="ECO:0007669"/>
    <property type="project" value="TreeGrafter"/>
</dbReference>
<dbReference type="GO" id="GO:0009636">
    <property type="term" value="P:response to toxic substance"/>
    <property type="evidence" value="ECO:0007669"/>
    <property type="project" value="TreeGrafter"/>
</dbReference>
<dbReference type="SUPFAM" id="SSF54001">
    <property type="entry name" value="Cysteine proteinases"/>
    <property type="match status" value="1"/>
</dbReference>
<dbReference type="InterPro" id="IPR025660">
    <property type="entry name" value="Pept_his_AS"/>
</dbReference>
<evidence type="ECO:0000256" key="2">
    <source>
        <dbReference type="ARBA" id="ARBA00022801"/>
    </source>
</evidence>
<keyword evidence="8" id="KW-1185">Reference proteome</keyword>
<evidence type="ECO:0000256" key="4">
    <source>
        <dbReference type="PIRNR" id="PIRNR005700"/>
    </source>
</evidence>
<accession>A0A4Q7VDU3</accession>
<keyword evidence="3 4" id="KW-0788">Thiol protease</keyword>
<dbReference type="InterPro" id="IPR004134">
    <property type="entry name" value="Peptidase_C1B"/>
</dbReference>
<protein>
    <recommendedName>
        <fullName evidence="4">Aminopeptidase</fullName>
    </recommendedName>
</protein>
<dbReference type="PANTHER" id="PTHR10363">
    <property type="entry name" value="BLEOMYCIN HYDROLASE"/>
    <property type="match status" value="1"/>
</dbReference>
<comment type="caution">
    <text evidence="7">The sequence shown here is derived from an EMBL/GenBank/DDBJ whole genome shotgun (WGS) entry which is preliminary data.</text>
</comment>
<feature type="signal peptide" evidence="6">
    <location>
        <begin position="1"/>
        <end position="21"/>
    </location>
</feature>
<dbReference type="Gene3D" id="3.90.70.10">
    <property type="entry name" value="Cysteine proteinases"/>
    <property type="match status" value="1"/>
</dbReference>
<dbReference type="GO" id="GO:0005737">
    <property type="term" value="C:cytoplasm"/>
    <property type="evidence" value="ECO:0007669"/>
    <property type="project" value="TreeGrafter"/>
</dbReference>
<keyword evidence="4" id="KW-0031">Aminopeptidase</keyword>
<sequence length="463" mass="53016">MNFKFLMLPVLALAFAGSSMAQTQGAIDSKTLNEIRSSFNADASTQALQNAITNSKSIRELALNRSKIGQTDHFFKYRVDVKGITNQKSSGRCWMFTSMNTIRPNVIKDLNLSSFDFSHNYNYFWDLFEKSNLFLENIIATADKDMGDREVVQYFKSPVDDGGVWNSFFNVAKKYGVVPTEIMPETAISNNTGQLNRILKEKLRGEAYKIRQLAAKKGNSKKVQNAKVEVLKDVYRILALSLGQPPVDFTWRYKDADGKVSEAKKYTPLEFMNLVAPDFAKDEMVMIMNDPTREYYKVYEIKNYRNLTEGVNWTYLNLPNDDIKTFAMASIKNNQAMYASCDVGKQHNRKAGVMDINTYDYASLFGVKFDMDKKARVLTRQSGSSHAMTLIGVDVDENEVPVKWEFENSWGTSSGHNGYITFTDEWFSEYMFRVVINKKYLNEKAIKALDSKPIQLPVWDYMF</sequence>
<proteinExistence type="inferred from homology"/>
<keyword evidence="6" id="KW-0732">Signal</keyword>
<dbReference type="PROSITE" id="PS00639">
    <property type="entry name" value="THIOL_PROTEASE_HIS"/>
    <property type="match status" value="1"/>
</dbReference>
<keyword evidence="2 4" id="KW-0378">Hydrolase</keyword>
<dbReference type="GO" id="GO:0070005">
    <property type="term" value="F:cysteine-type aminopeptidase activity"/>
    <property type="evidence" value="ECO:0007669"/>
    <property type="project" value="InterPro"/>
</dbReference>
<feature type="active site" evidence="5">
    <location>
        <position position="408"/>
    </location>
</feature>
<evidence type="ECO:0000313" key="8">
    <source>
        <dbReference type="Proteomes" id="UP000293562"/>
    </source>
</evidence>
<evidence type="ECO:0000313" key="7">
    <source>
        <dbReference type="EMBL" id="RZT93172.1"/>
    </source>
</evidence>
<reference evidence="7 8" key="1">
    <citation type="submission" date="2019-02" db="EMBL/GenBank/DDBJ databases">
        <title>Genomic Encyclopedia of Type Strains, Phase IV (KMG-IV): sequencing the most valuable type-strain genomes for metagenomic binning, comparative biology and taxonomic classification.</title>
        <authorList>
            <person name="Goeker M."/>
        </authorList>
    </citation>
    <scope>NUCLEOTIDE SEQUENCE [LARGE SCALE GENOMIC DNA]</scope>
    <source>
        <strain evidence="7 8">DSM 28825</strain>
    </source>
</reference>
<dbReference type="RefSeq" id="WP_207224471.1">
    <property type="nucleotide sequence ID" value="NZ_SHKN01000002.1"/>
</dbReference>
<keyword evidence="1 4" id="KW-0645">Protease</keyword>